<dbReference type="PANTHER" id="PTHR20531">
    <property type="entry name" value="N-ALPHA-ACETYLTRANSFERASE 40"/>
    <property type="match status" value="1"/>
</dbReference>
<evidence type="ECO:0000256" key="2">
    <source>
        <dbReference type="ARBA" id="ARBA00004496"/>
    </source>
</evidence>
<keyword evidence="10" id="KW-0449">Lipoprotein</keyword>
<evidence type="ECO:0000256" key="9">
    <source>
        <dbReference type="ARBA" id="ARBA00023242"/>
    </source>
</evidence>
<evidence type="ECO:0000256" key="3">
    <source>
        <dbReference type="ARBA" id="ARBA00008870"/>
    </source>
</evidence>
<evidence type="ECO:0000256" key="13">
    <source>
        <dbReference type="ARBA" id="ARBA00049524"/>
    </source>
</evidence>
<dbReference type="AlphaFoldDB" id="A0A7E6F733"/>
<dbReference type="Pfam" id="PF00583">
    <property type="entry name" value="Acetyltransf_1"/>
    <property type="match status" value="1"/>
</dbReference>
<dbReference type="GO" id="GO:0005737">
    <property type="term" value="C:cytoplasm"/>
    <property type="evidence" value="ECO:0007669"/>
    <property type="project" value="UniProtKB-SubCell"/>
</dbReference>
<evidence type="ECO:0000259" key="16">
    <source>
        <dbReference type="PROSITE" id="PS51186"/>
    </source>
</evidence>
<keyword evidence="11" id="KW-0012">Acyltransferase</keyword>
<dbReference type="InterPro" id="IPR000182">
    <property type="entry name" value="GNAT_dom"/>
</dbReference>
<evidence type="ECO:0000256" key="15">
    <source>
        <dbReference type="ARBA" id="ARBA00082154"/>
    </source>
</evidence>
<dbReference type="SUPFAM" id="SSF55729">
    <property type="entry name" value="Acyl-CoA N-acyltransferases (Nat)"/>
    <property type="match status" value="1"/>
</dbReference>
<keyword evidence="8" id="KW-0519">Myristate</keyword>
<evidence type="ECO:0000256" key="12">
    <source>
        <dbReference type="ARBA" id="ARBA00047821"/>
    </source>
</evidence>
<dbReference type="EC" id="2.3.1.257" evidence="4"/>
<dbReference type="GO" id="GO:0043998">
    <property type="term" value="F:histone H2A acetyltransferase activity"/>
    <property type="evidence" value="ECO:0007669"/>
    <property type="project" value="InterPro"/>
</dbReference>
<dbReference type="InterPro" id="IPR016181">
    <property type="entry name" value="Acyl_CoA_acyltransferase"/>
</dbReference>
<evidence type="ECO:0000256" key="14">
    <source>
        <dbReference type="ARBA" id="ARBA00079213"/>
    </source>
</evidence>
<dbReference type="Gene3D" id="3.40.630.30">
    <property type="match status" value="1"/>
</dbReference>
<proteinExistence type="inferred from homology"/>
<dbReference type="RefSeq" id="XP_036363120.1">
    <property type="nucleotide sequence ID" value="XM_036507227.1"/>
</dbReference>
<evidence type="ECO:0000313" key="18">
    <source>
        <dbReference type="RefSeq" id="XP_036363120.1"/>
    </source>
</evidence>
<evidence type="ECO:0000256" key="4">
    <source>
        <dbReference type="ARBA" id="ARBA00012950"/>
    </source>
</evidence>
<keyword evidence="7" id="KW-0808">Transferase</keyword>
<dbReference type="PROSITE" id="PS51186">
    <property type="entry name" value="GNAT"/>
    <property type="match status" value="1"/>
</dbReference>
<comment type="subcellular location">
    <subcellularLocation>
        <location evidence="2">Cytoplasm</location>
    </subcellularLocation>
    <subcellularLocation>
        <location evidence="1">Nucleus</location>
    </subcellularLocation>
</comment>
<evidence type="ECO:0000256" key="6">
    <source>
        <dbReference type="ARBA" id="ARBA00022490"/>
    </source>
</evidence>
<feature type="domain" description="N-acetyltransferase" evidence="16">
    <location>
        <begin position="79"/>
        <end position="242"/>
    </location>
</feature>
<dbReference type="FunFam" id="3.40.630.30:FF:000033">
    <property type="entry name" value="N-alpha-acetyltransferase 40 isoform X1"/>
    <property type="match status" value="1"/>
</dbReference>
<evidence type="ECO:0000256" key="1">
    <source>
        <dbReference type="ARBA" id="ARBA00004123"/>
    </source>
</evidence>
<dbReference type="GO" id="GO:0005634">
    <property type="term" value="C:nucleus"/>
    <property type="evidence" value="ECO:0007669"/>
    <property type="project" value="UniProtKB-SubCell"/>
</dbReference>
<evidence type="ECO:0000313" key="17">
    <source>
        <dbReference type="Proteomes" id="UP000515154"/>
    </source>
</evidence>
<evidence type="ECO:0000256" key="10">
    <source>
        <dbReference type="ARBA" id="ARBA00023288"/>
    </source>
</evidence>
<dbReference type="Proteomes" id="UP000515154">
    <property type="component" value="Linkage group LG11"/>
</dbReference>
<comment type="similarity">
    <text evidence="3">Belongs to the acetyltransferase family. NAA40 subfamily.</text>
</comment>
<dbReference type="GO" id="GO:1990189">
    <property type="term" value="F:protein N-terminal-serine acetyltransferase activity"/>
    <property type="evidence" value="ECO:0007669"/>
    <property type="project" value="UniProtKB-EC"/>
</dbReference>
<name>A0A7E6F733_9MOLL</name>
<dbReference type="PANTHER" id="PTHR20531:SF1">
    <property type="entry name" value="N-ALPHA-ACETYLTRANSFERASE 40"/>
    <property type="match status" value="1"/>
</dbReference>
<keyword evidence="9" id="KW-0539">Nucleus</keyword>
<evidence type="ECO:0000256" key="7">
    <source>
        <dbReference type="ARBA" id="ARBA00022679"/>
    </source>
</evidence>
<protein>
    <recommendedName>
        <fullName evidence="5">N-alpha-acetyltransferase 40</fullName>
        <ecNumber evidence="4">2.3.1.257</ecNumber>
    </recommendedName>
    <alternativeName>
        <fullName evidence="14">N-acetyltransferase 11</fullName>
    </alternativeName>
    <alternativeName>
        <fullName evidence="15">N-alpha-acetyltransferase D</fullName>
    </alternativeName>
</protein>
<dbReference type="CDD" id="cd04301">
    <property type="entry name" value="NAT_SF"/>
    <property type="match status" value="1"/>
</dbReference>
<gene>
    <name evidence="18" type="primary">LOC115217455</name>
</gene>
<comment type="catalytic activity">
    <reaction evidence="12">
        <text>N-terminal L-seryl-[histone H2A] + acetyl-CoA = N-terminal N(alpha)-acetyl-L-seryl-[histone H2A] + CoA + H(+)</text>
        <dbReference type="Rhea" id="RHEA:50600"/>
        <dbReference type="Rhea" id="RHEA-COMP:12742"/>
        <dbReference type="Rhea" id="RHEA-COMP:12744"/>
        <dbReference type="ChEBI" id="CHEBI:15378"/>
        <dbReference type="ChEBI" id="CHEBI:57287"/>
        <dbReference type="ChEBI" id="CHEBI:57288"/>
        <dbReference type="ChEBI" id="CHEBI:64738"/>
        <dbReference type="ChEBI" id="CHEBI:83690"/>
        <dbReference type="EC" id="2.3.1.257"/>
    </reaction>
</comment>
<accession>A0A7E6F733</accession>
<dbReference type="GO" id="GO:0010485">
    <property type="term" value="F:histone H4 acetyltransferase activity"/>
    <property type="evidence" value="ECO:0007669"/>
    <property type="project" value="InterPro"/>
</dbReference>
<sequence>MLSIFRRLRPRQILTVTLQAQRRTAKSKEKRQKKQQEISRLKASIAKVEAANKLEDPLSMLMPFKKFERNGLDIKIECSKVSELDKETINWAFQLTKSNMQSLYEASDWGWSDREKKTEMTEDKAWYLIARDLDSKKPVACVHFRFDLECDDEVLYCYEIQIMPEARRKGLGKFLMQILELLAHKTDMKKVMLTIFKHNPVGRDFFVNKLKYNVDEISPQTPLFEEEYCYEILSKIMPEKKPSAVEKAT</sequence>
<keyword evidence="17" id="KW-1185">Reference proteome</keyword>
<organism evidence="17 18">
    <name type="scientific">Octopus sinensis</name>
    <name type="common">East Asian common octopus</name>
    <dbReference type="NCBI Taxonomy" id="2607531"/>
    <lineage>
        <taxon>Eukaryota</taxon>
        <taxon>Metazoa</taxon>
        <taxon>Spiralia</taxon>
        <taxon>Lophotrochozoa</taxon>
        <taxon>Mollusca</taxon>
        <taxon>Cephalopoda</taxon>
        <taxon>Coleoidea</taxon>
        <taxon>Octopodiformes</taxon>
        <taxon>Octopoda</taxon>
        <taxon>Incirrata</taxon>
        <taxon>Octopodidae</taxon>
        <taxon>Octopus</taxon>
    </lineage>
</organism>
<keyword evidence="6" id="KW-0963">Cytoplasm</keyword>
<dbReference type="InterPro" id="IPR039949">
    <property type="entry name" value="NAA40"/>
</dbReference>
<evidence type="ECO:0000256" key="11">
    <source>
        <dbReference type="ARBA" id="ARBA00023315"/>
    </source>
</evidence>
<evidence type="ECO:0000256" key="8">
    <source>
        <dbReference type="ARBA" id="ARBA00022707"/>
    </source>
</evidence>
<evidence type="ECO:0000256" key="5">
    <source>
        <dbReference type="ARBA" id="ARBA00015043"/>
    </source>
</evidence>
<comment type="catalytic activity">
    <reaction evidence="13">
        <text>N-terminal L-seryl-[histone H4] + acetyl-CoA = N-terminal N(alpha)-acetyl-L-seryl-[histone H4] + CoA + H(+)</text>
        <dbReference type="Rhea" id="RHEA:50596"/>
        <dbReference type="Rhea" id="RHEA-COMP:12740"/>
        <dbReference type="Rhea" id="RHEA-COMP:12743"/>
        <dbReference type="ChEBI" id="CHEBI:15378"/>
        <dbReference type="ChEBI" id="CHEBI:57287"/>
        <dbReference type="ChEBI" id="CHEBI:57288"/>
        <dbReference type="ChEBI" id="CHEBI:64738"/>
        <dbReference type="ChEBI" id="CHEBI:83690"/>
        <dbReference type="EC" id="2.3.1.257"/>
    </reaction>
</comment>
<reference evidence="18" key="1">
    <citation type="submission" date="2025-08" db="UniProtKB">
        <authorList>
            <consortium name="RefSeq"/>
        </authorList>
    </citation>
    <scope>IDENTIFICATION</scope>
</reference>